<evidence type="ECO:0000256" key="1">
    <source>
        <dbReference type="SAM" id="MobiDB-lite"/>
    </source>
</evidence>
<accession>D6U3X0</accession>
<gene>
    <name evidence="2" type="ORF">Krac_1909</name>
</gene>
<name>D6U3X0_KTERA</name>
<feature type="compositionally biased region" description="Basic and acidic residues" evidence="1">
    <location>
        <begin position="42"/>
        <end position="52"/>
    </location>
</feature>
<dbReference type="EMBL" id="ADVG01000004">
    <property type="protein sequence ID" value="EFH81208.1"/>
    <property type="molecule type" value="Genomic_DNA"/>
</dbReference>
<dbReference type="Proteomes" id="UP000004508">
    <property type="component" value="Unassembled WGS sequence"/>
</dbReference>
<evidence type="ECO:0000313" key="2">
    <source>
        <dbReference type="EMBL" id="EFH81208.1"/>
    </source>
</evidence>
<reference evidence="2 3" key="1">
    <citation type="journal article" date="2011" name="Stand. Genomic Sci.">
        <title>Non-contiguous finished genome sequence and contextual data of the filamentous soil bacterium Ktedonobacter racemifer type strain (SOSP1-21).</title>
        <authorList>
            <person name="Chang Y.J."/>
            <person name="Land M."/>
            <person name="Hauser L."/>
            <person name="Chertkov O."/>
            <person name="Del Rio T.G."/>
            <person name="Nolan M."/>
            <person name="Copeland A."/>
            <person name="Tice H."/>
            <person name="Cheng J.F."/>
            <person name="Lucas S."/>
            <person name="Han C."/>
            <person name="Goodwin L."/>
            <person name="Pitluck S."/>
            <person name="Ivanova N."/>
            <person name="Ovchinikova G."/>
            <person name="Pati A."/>
            <person name="Chen A."/>
            <person name="Palaniappan K."/>
            <person name="Mavromatis K."/>
            <person name="Liolios K."/>
            <person name="Brettin T."/>
            <person name="Fiebig A."/>
            <person name="Rohde M."/>
            <person name="Abt B."/>
            <person name="Goker M."/>
            <person name="Detter J.C."/>
            <person name="Woyke T."/>
            <person name="Bristow J."/>
            <person name="Eisen J.A."/>
            <person name="Markowitz V."/>
            <person name="Hugenholtz P."/>
            <person name="Kyrpides N.C."/>
            <person name="Klenk H.P."/>
            <person name="Lapidus A."/>
        </authorList>
    </citation>
    <scope>NUCLEOTIDE SEQUENCE [LARGE SCALE GENOMIC DNA]</scope>
    <source>
        <strain evidence="3">DSM 44963</strain>
    </source>
</reference>
<comment type="caution">
    <text evidence="2">The sequence shown here is derived from an EMBL/GenBank/DDBJ whole genome shotgun (WGS) entry which is preliminary data.</text>
</comment>
<organism evidence="2 3">
    <name type="scientific">Ktedonobacter racemifer DSM 44963</name>
    <dbReference type="NCBI Taxonomy" id="485913"/>
    <lineage>
        <taxon>Bacteria</taxon>
        <taxon>Bacillati</taxon>
        <taxon>Chloroflexota</taxon>
        <taxon>Ktedonobacteria</taxon>
        <taxon>Ktedonobacterales</taxon>
        <taxon>Ktedonobacteraceae</taxon>
        <taxon>Ktedonobacter</taxon>
    </lineage>
</organism>
<dbReference type="AlphaFoldDB" id="D6U3X0"/>
<feature type="region of interest" description="Disordered" evidence="1">
    <location>
        <begin position="42"/>
        <end position="68"/>
    </location>
</feature>
<sequence length="90" mass="10223">MERDRDLEHTQPDTRCIGKVRRRTPGSDKPQPLGLMLRAAHERTRQRAKEGTEGWAGPSPPFTASLTIPPTEIVTRKPRLLMPRRNVVVC</sequence>
<protein>
    <submittedName>
        <fullName evidence="2">Uncharacterized protein</fullName>
    </submittedName>
</protein>
<dbReference type="InParanoid" id="D6U3X0"/>
<keyword evidence="3" id="KW-1185">Reference proteome</keyword>
<evidence type="ECO:0000313" key="3">
    <source>
        <dbReference type="Proteomes" id="UP000004508"/>
    </source>
</evidence>
<proteinExistence type="predicted"/>